<dbReference type="InterPro" id="IPR014777">
    <property type="entry name" value="4pyrrole_Mease_sub1"/>
</dbReference>
<sequence>MPPASDSDPKPGHLYVVGTPLGNLEDMTFRAVRMLQAVDLIAAEDTRHTGKLLAHFQITTPQISYHEHNRHSRIGEVLHHLQARQHAVALVSDAGMPGISDPGYELIAACVEAEIPVIPIPGSTAAITALCVAGLPSDRFVFEGFLPLKGKERTARLEAIAQENRTILLYEAPHKLIKTLEDLVAALGGDRPVTLGRELTKRFEEFWRGTLGDALAHYQAEAPKGEFTVVIQGASREAPVLSNEAIRAELEQLLRQGMSRADASRQLAKATGQSKKAIYQLSLGIDSDGFPN</sequence>
<dbReference type="PROSITE" id="PS01296">
    <property type="entry name" value="RSMI"/>
    <property type="match status" value="1"/>
</dbReference>
<proteinExistence type="inferred from homology"/>
<keyword evidence="5 6" id="KW-0949">S-adenosyl-L-methionine</keyword>
<evidence type="ECO:0000259" key="7">
    <source>
        <dbReference type="Pfam" id="PF00590"/>
    </source>
</evidence>
<keyword evidence="4 6" id="KW-0808">Transferase</keyword>
<accession>A0A1U7J422</accession>
<keyword evidence="2 6" id="KW-0698">rRNA processing</keyword>
<dbReference type="STRING" id="549789.NIES30_14170"/>
<evidence type="ECO:0000256" key="6">
    <source>
        <dbReference type="HAMAP-Rule" id="MF_01877"/>
    </source>
</evidence>
<comment type="function">
    <text evidence="6">Catalyzes the 2'-O-methylation of the ribose of cytidine 1402 (C1402) in 16S rRNA.</text>
</comment>
<evidence type="ECO:0000256" key="4">
    <source>
        <dbReference type="ARBA" id="ARBA00022679"/>
    </source>
</evidence>
<dbReference type="Proteomes" id="UP000185557">
    <property type="component" value="Unassembled WGS sequence"/>
</dbReference>
<evidence type="ECO:0000256" key="5">
    <source>
        <dbReference type="ARBA" id="ARBA00022691"/>
    </source>
</evidence>
<organism evidence="8 9">
    <name type="scientific">Phormidium tenue NIES-30</name>
    <dbReference type="NCBI Taxonomy" id="549789"/>
    <lineage>
        <taxon>Bacteria</taxon>
        <taxon>Bacillati</taxon>
        <taxon>Cyanobacteriota</taxon>
        <taxon>Cyanophyceae</taxon>
        <taxon>Oscillatoriophycideae</taxon>
        <taxon>Oscillatoriales</taxon>
        <taxon>Oscillatoriaceae</taxon>
        <taxon>Phormidium</taxon>
    </lineage>
</organism>
<feature type="domain" description="Tetrapyrrole methylase" evidence="7">
    <location>
        <begin position="13"/>
        <end position="214"/>
    </location>
</feature>
<dbReference type="InterPro" id="IPR000878">
    <property type="entry name" value="4pyrrol_Mease"/>
</dbReference>
<dbReference type="HAMAP" id="MF_01877">
    <property type="entry name" value="16SrRNA_methyltr_I"/>
    <property type="match status" value="1"/>
</dbReference>
<protein>
    <recommendedName>
        <fullName evidence="6">Ribosomal RNA small subunit methyltransferase I</fullName>
        <ecNumber evidence="6">2.1.1.198</ecNumber>
    </recommendedName>
    <alternativeName>
        <fullName evidence="6">16S rRNA 2'-O-ribose C1402 methyltransferase</fullName>
    </alternativeName>
    <alternativeName>
        <fullName evidence="6">rRNA (cytidine-2'-O-)-methyltransferase RsmI</fullName>
    </alternativeName>
</protein>
<dbReference type="PANTHER" id="PTHR46111">
    <property type="entry name" value="RIBOSOMAL RNA SMALL SUBUNIT METHYLTRANSFERASE I"/>
    <property type="match status" value="1"/>
</dbReference>
<evidence type="ECO:0000256" key="1">
    <source>
        <dbReference type="ARBA" id="ARBA00022490"/>
    </source>
</evidence>
<name>A0A1U7J422_9CYAN</name>
<dbReference type="Gene3D" id="3.30.950.10">
    <property type="entry name" value="Methyltransferase, Cobalt-precorrin-4 Transmethylase, Domain 2"/>
    <property type="match status" value="1"/>
</dbReference>
<keyword evidence="3 6" id="KW-0489">Methyltransferase</keyword>
<dbReference type="OrthoDB" id="9809084at2"/>
<evidence type="ECO:0000256" key="2">
    <source>
        <dbReference type="ARBA" id="ARBA00022552"/>
    </source>
</evidence>
<dbReference type="PANTHER" id="PTHR46111:SF1">
    <property type="entry name" value="RIBOSOMAL RNA SMALL SUBUNIT METHYLTRANSFERASE I"/>
    <property type="match status" value="1"/>
</dbReference>
<dbReference type="InterPro" id="IPR018063">
    <property type="entry name" value="SAM_MeTrfase_RsmI_CS"/>
</dbReference>
<dbReference type="FunFam" id="3.40.1010.10:FF:000002">
    <property type="entry name" value="Ribosomal RNA small subunit methyltransferase I"/>
    <property type="match status" value="1"/>
</dbReference>
<comment type="similarity">
    <text evidence="6">Belongs to the methyltransferase superfamily. RsmI family.</text>
</comment>
<comment type="caution">
    <text evidence="8">The sequence shown here is derived from an EMBL/GenBank/DDBJ whole genome shotgun (WGS) entry which is preliminary data.</text>
</comment>
<dbReference type="CDD" id="cd11648">
    <property type="entry name" value="RsmI"/>
    <property type="match status" value="1"/>
</dbReference>
<dbReference type="GO" id="GO:0070677">
    <property type="term" value="F:rRNA (cytosine-2'-O-)-methyltransferase activity"/>
    <property type="evidence" value="ECO:0007669"/>
    <property type="project" value="UniProtKB-UniRule"/>
</dbReference>
<dbReference type="NCBIfam" id="TIGR00096">
    <property type="entry name" value="16S rRNA (cytidine(1402)-2'-O)-methyltransferase"/>
    <property type="match status" value="1"/>
</dbReference>
<evidence type="ECO:0000256" key="3">
    <source>
        <dbReference type="ARBA" id="ARBA00022603"/>
    </source>
</evidence>
<dbReference type="InterPro" id="IPR008189">
    <property type="entry name" value="rRNA_ssu_MeTfrase_I"/>
</dbReference>
<comment type="catalytic activity">
    <reaction evidence="6">
        <text>cytidine(1402) in 16S rRNA + S-adenosyl-L-methionine = 2'-O-methylcytidine(1402) in 16S rRNA + S-adenosyl-L-homocysteine + H(+)</text>
        <dbReference type="Rhea" id="RHEA:42924"/>
        <dbReference type="Rhea" id="RHEA-COMP:10285"/>
        <dbReference type="Rhea" id="RHEA-COMP:10286"/>
        <dbReference type="ChEBI" id="CHEBI:15378"/>
        <dbReference type="ChEBI" id="CHEBI:57856"/>
        <dbReference type="ChEBI" id="CHEBI:59789"/>
        <dbReference type="ChEBI" id="CHEBI:74495"/>
        <dbReference type="ChEBI" id="CHEBI:82748"/>
        <dbReference type="EC" id="2.1.1.198"/>
    </reaction>
</comment>
<dbReference type="EC" id="2.1.1.198" evidence="6"/>
<dbReference type="PIRSF" id="PIRSF005917">
    <property type="entry name" value="MTase_YraL"/>
    <property type="match status" value="1"/>
</dbReference>
<dbReference type="EMBL" id="MRCG01000010">
    <property type="protein sequence ID" value="OKH47122.1"/>
    <property type="molecule type" value="Genomic_DNA"/>
</dbReference>
<dbReference type="AlphaFoldDB" id="A0A1U7J422"/>
<keyword evidence="9" id="KW-1185">Reference proteome</keyword>
<dbReference type="RefSeq" id="WP_073609070.1">
    <property type="nucleotide sequence ID" value="NZ_MRCG01000010.1"/>
</dbReference>
<comment type="subcellular location">
    <subcellularLocation>
        <location evidence="6">Cytoplasm</location>
    </subcellularLocation>
</comment>
<dbReference type="Pfam" id="PF00590">
    <property type="entry name" value="TP_methylase"/>
    <property type="match status" value="1"/>
</dbReference>
<dbReference type="InterPro" id="IPR035996">
    <property type="entry name" value="4pyrrol_Methylase_sf"/>
</dbReference>
<dbReference type="GO" id="GO:0005737">
    <property type="term" value="C:cytoplasm"/>
    <property type="evidence" value="ECO:0007669"/>
    <property type="project" value="UniProtKB-SubCell"/>
</dbReference>
<dbReference type="FunFam" id="3.30.950.10:FF:000002">
    <property type="entry name" value="Ribosomal RNA small subunit methyltransferase I"/>
    <property type="match status" value="1"/>
</dbReference>
<reference evidence="8 9" key="1">
    <citation type="submission" date="2016-11" db="EMBL/GenBank/DDBJ databases">
        <title>Draft Genome Sequences of Nine Cyanobacterial Strains from Diverse Habitats.</title>
        <authorList>
            <person name="Zhu T."/>
            <person name="Hou S."/>
            <person name="Lu X."/>
            <person name="Hess W.R."/>
        </authorList>
    </citation>
    <scope>NUCLEOTIDE SEQUENCE [LARGE SCALE GENOMIC DNA]</scope>
    <source>
        <strain evidence="8 9">NIES-30</strain>
    </source>
</reference>
<keyword evidence="1 6" id="KW-0963">Cytoplasm</keyword>
<evidence type="ECO:0000313" key="8">
    <source>
        <dbReference type="EMBL" id="OKH47122.1"/>
    </source>
</evidence>
<gene>
    <name evidence="6" type="primary">rsmI</name>
    <name evidence="8" type="ORF">NIES30_14170</name>
</gene>
<evidence type="ECO:0000313" key="9">
    <source>
        <dbReference type="Proteomes" id="UP000185557"/>
    </source>
</evidence>
<dbReference type="InterPro" id="IPR014776">
    <property type="entry name" value="4pyrrole_Mease_sub2"/>
</dbReference>
<dbReference type="SUPFAM" id="SSF53790">
    <property type="entry name" value="Tetrapyrrole methylase"/>
    <property type="match status" value="1"/>
</dbReference>
<dbReference type="Gene3D" id="3.40.1010.10">
    <property type="entry name" value="Cobalt-precorrin-4 Transmethylase, Domain 1"/>
    <property type="match status" value="1"/>
</dbReference>